<evidence type="ECO:0000313" key="1">
    <source>
        <dbReference type="EMBL" id="TGO70741.1"/>
    </source>
</evidence>
<protein>
    <submittedName>
        <fullName evidence="1">Uncharacterized protein</fullName>
    </submittedName>
</protein>
<keyword evidence="2" id="KW-1185">Reference proteome</keyword>
<name>A0A4Z1JAJ3_9HELO</name>
<dbReference type="Proteomes" id="UP000297229">
    <property type="component" value="Unassembled WGS sequence"/>
</dbReference>
<reference evidence="1 2" key="1">
    <citation type="submission" date="2017-12" db="EMBL/GenBank/DDBJ databases">
        <title>Comparative genomics of Botrytis spp.</title>
        <authorList>
            <person name="Valero-Jimenez C.A."/>
            <person name="Tapia P."/>
            <person name="Veloso J."/>
            <person name="Silva-Moreno E."/>
            <person name="Staats M."/>
            <person name="Valdes J.H."/>
            <person name="Van Kan J.A.L."/>
        </authorList>
    </citation>
    <scope>NUCLEOTIDE SEQUENCE [LARGE SCALE GENOMIC DNA]</scope>
    <source>
        <strain evidence="1 2">Be9601</strain>
    </source>
</reference>
<gene>
    <name evidence="1" type="ORF">BELL_0674g00040</name>
</gene>
<organism evidence="1 2">
    <name type="scientific">Botrytis elliptica</name>
    <dbReference type="NCBI Taxonomy" id="278938"/>
    <lineage>
        <taxon>Eukaryota</taxon>
        <taxon>Fungi</taxon>
        <taxon>Dikarya</taxon>
        <taxon>Ascomycota</taxon>
        <taxon>Pezizomycotina</taxon>
        <taxon>Leotiomycetes</taxon>
        <taxon>Helotiales</taxon>
        <taxon>Sclerotiniaceae</taxon>
        <taxon>Botrytis</taxon>
    </lineage>
</organism>
<comment type="caution">
    <text evidence="1">The sequence shown here is derived from an EMBL/GenBank/DDBJ whole genome shotgun (WGS) entry which is preliminary data.</text>
</comment>
<dbReference type="EMBL" id="PQXM01000672">
    <property type="protein sequence ID" value="TGO70741.1"/>
    <property type="molecule type" value="Genomic_DNA"/>
</dbReference>
<sequence>MTDIDSTMYCLAAKMCKLPIEGTTHHGYTSDCDFMEPTRHAARDNTRIISMRKKGFAHHPARSSGSIVQSYTHTHTMTSELLEDEGIDASIQC</sequence>
<dbReference type="AlphaFoldDB" id="A0A4Z1JAJ3"/>
<accession>A0A4Z1JAJ3</accession>
<proteinExistence type="predicted"/>
<evidence type="ECO:0000313" key="2">
    <source>
        <dbReference type="Proteomes" id="UP000297229"/>
    </source>
</evidence>